<protein>
    <submittedName>
        <fullName evidence="2">Glycosyltransferase family 1 protein</fullName>
    </submittedName>
</protein>
<dbReference type="RefSeq" id="WP_010046464.1">
    <property type="nucleotide sequence ID" value="NZ_CP025958.1"/>
</dbReference>
<dbReference type="PANTHER" id="PTHR12526:SF630">
    <property type="entry name" value="GLYCOSYLTRANSFERASE"/>
    <property type="match status" value="1"/>
</dbReference>
<organism evidence="2 3">
    <name type="scientific">Gemmata obscuriglobus</name>
    <dbReference type="NCBI Taxonomy" id="114"/>
    <lineage>
        <taxon>Bacteria</taxon>
        <taxon>Pseudomonadati</taxon>
        <taxon>Planctomycetota</taxon>
        <taxon>Planctomycetia</taxon>
        <taxon>Gemmatales</taxon>
        <taxon>Gemmataceae</taxon>
        <taxon>Gemmata</taxon>
    </lineage>
</organism>
<feature type="domain" description="Glycosyl transferase family 1" evidence="1">
    <location>
        <begin position="199"/>
        <end position="371"/>
    </location>
</feature>
<keyword evidence="3" id="KW-1185">Reference proteome</keyword>
<dbReference type="EMBL" id="CP025958">
    <property type="protein sequence ID" value="AWM42026.1"/>
    <property type="molecule type" value="Genomic_DNA"/>
</dbReference>
<keyword evidence="2" id="KW-0808">Transferase</keyword>
<dbReference type="Proteomes" id="UP000245802">
    <property type="component" value="Chromosome"/>
</dbReference>
<dbReference type="SUPFAM" id="SSF53756">
    <property type="entry name" value="UDP-Glycosyltransferase/glycogen phosphorylase"/>
    <property type="match status" value="1"/>
</dbReference>
<accession>A0A2Z3HE46</accession>
<dbReference type="Gene3D" id="3.40.50.2000">
    <property type="entry name" value="Glycogen Phosphorylase B"/>
    <property type="match status" value="1"/>
</dbReference>
<dbReference type="OrthoDB" id="9792163at2"/>
<evidence type="ECO:0000313" key="3">
    <source>
        <dbReference type="Proteomes" id="UP000245802"/>
    </source>
</evidence>
<dbReference type="CDD" id="cd03801">
    <property type="entry name" value="GT4_PimA-like"/>
    <property type="match status" value="1"/>
</dbReference>
<sequence>MRVTIYQEPAGAGIGGSELVVATMAAALRERHTVRILHHHQALTSARLEAFSGCELDGVELRQLPPVTAGWFPAGASVRGLRAGYRAWKAEAVRGCDLFVTSTHNLPPFCPDVPGVLYVLFPGPDRAKFWPWNAPPARGLGAVKQRVVRLLHDRMWRERFAGYPVRLADSQFSADWTQQYWGVAADVLYPPVVLPERAAAAKQNRIVVLGRFAPNKRQADLVRLFRERVVPRLPEWELVCVGSVGTSEPDRGYFEHAWAEVGGAPVRFVTDATREQLAAELAAAKLFWHATGLGIDAQADPFAVEHFGIATVEAMAAGCVPLVPDRGGQPEIVRHGADGFLCGAVSELGDRAIELAGDEPLRERLARSARARAEEFGRERFVSRFRALLRPLTGDS</sequence>
<dbReference type="InterPro" id="IPR001296">
    <property type="entry name" value="Glyco_trans_1"/>
</dbReference>
<dbReference type="PANTHER" id="PTHR12526">
    <property type="entry name" value="GLYCOSYLTRANSFERASE"/>
    <property type="match status" value="1"/>
</dbReference>
<dbReference type="AlphaFoldDB" id="A0A2Z3HE46"/>
<evidence type="ECO:0000259" key="1">
    <source>
        <dbReference type="Pfam" id="PF00534"/>
    </source>
</evidence>
<proteinExistence type="predicted"/>
<reference evidence="2 3" key="1">
    <citation type="submission" date="2018-01" db="EMBL/GenBank/DDBJ databases">
        <title>G. obscuriglobus.</title>
        <authorList>
            <person name="Franke J."/>
            <person name="Blomberg W."/>
            <person name="Selmecki A."/>
        </authorList>
    </citation>
    <scope>NUCLEOTIDE SEQUENCE [LARGE SCALE GENOMIC DNA]</scope>
    <source>
        <strain evidence="2 3">DSM 5831</strain>
    </source>
</reference>
<dbReference type="GO" id="GO:0016757">
    <property type="term" value="F:glycosyltransferase activity"/>
    <property type="evidence" value="ECO:0007669"/>
    <property type="project" value="InterPro"/>
</dbReference>
<name>A0A2Z3HE46_9BACT</name>
<dbReference type="KEGG" id="gog:C1280_36905"/>
<dbReference type="Pfam" id="PF00534">
    <property type="entry name" value="Glycos_transf_1"/>
    <property type="match status" value="1"/>
</dbReference>
<gene>
    <name evidence="2" type="ORF">C1280_36905</name>
</gene>
<evidence type="ECO:0000313" key="2">
    <source>
        <dbReference type="EMBL" id="AWM42026.1"/>
    </source>
</evidence>